<gene>
    <name evidence="1" type="ORF">SAMN02927923_03970</name>
</gene>
<dbReference type="EMBL" id="FMVJ01000015">
    <property type="protein sequence ID" value="SCZ08599.1"/>
    <property type="molecule type" value="Genomic_DNA"/>
</dbReference>
<organism evidence="1 2">
    <name type="scientific">Microvirga guangxiensis</name>
    <dbReference type="NCBI Taxonomy" id="549386"/>
    <lineage>
        <taxon>Bacteria</taxon>
        <taxon>Pseudomonadati</taxon>
        <taxon>Pseudomonadota</taxon>
        <taxon>Alphaproteobacteria</taxon>
        <taxon>Hyphomicrobiales</taxon>
        <taxon>Methylobacteriaceae</taxon>
        <taxon>Microvirga</taxon>
    </lineage>
</organism>
<evidence type="ECO:0000313" key="1">
    <source>
        <dbReference type="EMBL" id="SCZ08599.1"/>
    </source>
</evidence>
<sequence>MKPWLAITRLLGIVAILGLVLALFTVPSVDGGMNVPAAMASTIETASPAHDLAVAEVPCCGPAQPFVPDCPKGCPLAPLCHAKILQDVPAAGAVVRWSSLAHPLMPRNDAALDSLAQAPRLRPPQA</sequence>
<accession>A0A1G5L8W4</accession>
<name>A0A1G5L8W4_9HYPH</name>
<keyword evidence="2" id="KW-1185">Reference proteome</keyword>
<proteinExistence type="predicted"/>
<dbReference type="AlphaFoldDB" id="A0A1G5L8W4"/>
<evidence type="ECO:0000313" key="2">
    <source>
        <dbReference type="Proteomes" id="UP000199569"/>
    </source>
</evidence>
<dbReference type="RefSeq" id="WP_091138535.1">
    <property type="nucleotide sequence ID" value="NZ_FMVJ01000015.1"/>
</dbReference>
<dbReference type="OrthoDB" id="8403094at2"/>
<dbReference type="Proteomes" id="UP000199569">
    <property type="component" value="Unassembled WGS sequence"/>
</dbReference>
<dbReference type="STRING" id="549386.SAMN02927923_03970"/>
<protein>
    <submittedName>
        <fullName evidence="1">Uncharacterized protein</fullName>
    </submittedName>
</protein>
<reference evidence="2" key="1">
    <citation type="submission" date="2016-10" db="EMBL/GenBank/DDBJ databases">
        <authorList>
            <person name="Varghese N."/>
            <person name="Submissions S."/>
        </authorList>
    </citation>
    <scope>NUCLEOTIDE SEQUENCE [LARGE SCALE GENOMIC DNA]</scope>
    <source>
        <strain evidence="2">CGMCC 1.7666</strain>
    </source>
</reference>